<dbReference type="AlphaFoldDB" id="A0A410GAR3"/>
<proteinExistence type="inferred from homology"/>
<evidence type="ECO:0000259" key="2">
    <source>
        <dbReference type="Pfam" id="PF00582"/>
    </source>
</evidence>
<dbReference type="PANTHER" id="PTHR46268:SF15">
    <property type="entry name" value="UNIVERSAL STRESS PROTEIN HP_0031"/>
    <property type="match status" value="1"/>
</dbReference>
<evidence type="ECO:0000313" key="3">
    <source>
        <dbReference type="EMBL" id="QAA93386.1"/>
    </source>
</evidence>
<evidence type="ECO:0000313" key="4">
    <source>
        <dbReference type="Proteomes" id="UP000283474"/>
    </source>
</evidence>
<dbReference type="SUPFAM" id="SSF52402">
    <property type="entry name" value="Adenine nucleotide alpha hydrolases-like"/>
    <property type="match status" value="2"/>
</dbReference>
<dbReference type="PANTHER" id="PTHR46268">
    <property type="entry name" value="STRESS RESPONSE PROTEIN NHAX"/>
    <property type="match status" value="1"/>
</dbReference>
<keyword evidence="4" id="KW-1185">Reference proteome</keyword>
<comment type="similarity">
    <text evidence="1">Belongs to the universal stress protein A family.</text>
</comment>
<dbReference type="OrthoDB" id="9804721at2"/>
<dbReference type="Proteomes" id="UP000283474">
    <property type="component" value="Chromosome"/>
</dbReference>
<protein>
    <recommendedName>
        <fullName evidence="2">UspA domain-containing protein</fullName>
    </recommendedName>
</protein>
<reference evidence="3 4" key="1">
    <citation type="submission" date="2017-08" db="EMBL/GenBank/DDBJ databases">
        <authorList>
            <person name="Park S.-J."/>
            <person name="Kim H."/>
        </authorList>
    </citation>
    <scope>NUCLEOTIDE SEQUENCE [LARGE SCALE GENOMIC DNA]</scope>
    <source>
        <strain evidence="4">ye3</strain>
    </source>
</reference>
<organism evidence="3 4">
    <name type="scientific">Pollutimonas thiosulfatoxidans</name>
    <dbReference type="NCBI Taxonomy" id="2028345"/>
    <lineage>
        <taxon>Bacteria</taxon>
        <taxon>Pseudomonadati</taxon>
        <taxon>Pseudomonadota</taxon>
        <taxon>Betaproteobacteria</taxon>
        <taxon>Burkholderiales</taxon>
        <taxon>Alcaligenaceae</taxon>
        <taxon>Pollutimonas</taxon>
    </lineage>
</organism>
<gene>
    <name evidence="3" type="ORF">CKA81_05735</name>
</gene>
<dbReference type="CDD" id="cd00293">
    <property type="entry name" value="USP-like"/>
    <property type="match status" value="1"/>
</dbReference>
<feature type="domain" description="UspA" evidence="2">
    <location>
        <begin position="179"/>
        <end position="299"/>
    </location>
</feature>
<sequence length="302" mass="33408">MANIQTARPTLALNPSPFLSQENTMLVRIAVHMDSDLRCASRLEIAAQLAAQHKAELVGVYVRYLPFRFYKQTGQSDEIYSPIRTKLSQEEEKARTLFEEAAAANGVLARWKSPQGELGPALALQARYCDLIVMSQFNPNETSAPQYANLAEEVIMGAGRPVLVLPYAGKIATPIGHSVLFCWDLGREAARAFADARPILHEAAELIVLTVDEEAERMRPNDLDPQDISIYSKLRKYPEPRIVSRPSRDIGVGCTILNAATDYGSDLIVMGAYGHSRLREWVLGGASRTLIQTMTVPVLFSH</sequence>
<dbReference type="Gene3D" id="3.40.50.12370">
    <property type="match status" value="1"/>
</dbReference>
<accession>A0A410GAR3</accession>
<dbReference type="EMBL" id="CP022987">
    <property type="protein sequence ID" value="QAA93386.1"/>
    <property type="molecule type" value="Genomic_DNA"/>
</dbReference>
<dbReference type="KEGG" id="pus:CKA81_05735"/>
<dbReference type="InterPro" id="IPR006016">
    <property type="entry name" value="UspA"/>
</dbReference>
<name>A0A410GAR3_9BURK</name>
<dbReference type="Pfam" id="PF00582">
    <property type="entry name" value="Usp"/>
    <property type="match status" value="1"/>
</dbReference>
<evidence type="ECO:0000256" key="1">
    <source>
        <dbReference type="ARBA" id="ARBA00008791"/>
    </source>
</evidence>